<evidence type="ECO:0000256" key="1">
    <source>
        <dbReference type="SAM" id="MobiDB-lite"/>
    </source>
</evidence>
<feature type="region of interest" description="Disordered" evidence="1">
    <location>
        <begin position="1"/>
        <end position="23"/>
    </location>
</feature>
<dbReference type="EMBL" id="AOMA01000073">
    <property type="protein sequence ID" value="EMA40228.1"/>
    <property type="molecule type" value="Genomic_DNA"/>
</dbReference>
<dbReference type="AlphaFoldDB" id="M0M486"/>
<evidence type="ECO:0008006" key="4">
    <source>
        <dbReference type="Google" id="ProtNLM"/>
    </source>
</evidence>
<organism evidence="2 3">
    <name type="scientific">Halobiforma nitratireducens JCM 10879</name>
    <dbReference type="NCBI Taxonomy" id="1227454"/>
    <lineage>
        <taxon>Archaea</taxon>
        <taxon>Methanobacteriati</taxon>
        <taxon>Methanobacteriota</taxon>
        <taxon>Stenosarchaea group</taxon>
        <taxon>Halobacteria</taxon>
        <taxon>Halobacteriales</taxon>
        <taxon>Natrialbaceae</taxon>
        <taxon>Halobiforma</taxon>
    </lineage>
</organism>
<dbReference type="OrthoDB" id="245896at2157"/>
<dbReference type="RefSeq" id="WP_006672412.1">
    <property type="nucleotide sequence ID" value="NZ_AOMA01000073.1"/>
</dbReference>
<name>M0M486_9EURY</name>
<reference evidence="2 3" key="1">
    <citation type="journal article" date="2014" name="PLoS Genet.">
        <title>Phylogenetically driven sequencing of extremely halophilic archaea reveals strategies for static and dynamic osmo-response.</title>
        <authorList>
            <person name="Becker E.A."/>
            <person name="Seitzer P.M."/>
            <person name="Tritt A."/>
            <person name="Larsen D."/>
            <person name="Krusor M."/>
            <person name="Yao A.I."/>
            <person name="Wu D."/>
            <person name="Madern D."/>
            <person name="Eisen J.A."/>
            <person name="Darling A.E."/>
            <person name="Facciotti M.T."/>
        </authorList>
    </citation>
    <scope>NUCLEOTIDE SEQUENCE [LARGE SCALE GENOMIC DNA]</scope>
    <source>
        <strain evidence="2 3">JCM 10879</strain>
    </source>
</reference>
<dbReference type="eggNOG" id="arCOG10311">
    <property type="taxonomic scope" value="Archaea"/>
</dbReference>
<protein>
    <recommendedName>
        <fullName evidence="4">Small CPxCG-related zinc finger protein</fullName>
    </recommendedName>
</protein>
<dbReference type="Proteomes" id="UP000011607">
    <property type="component" value="Unassembled WGS sequence"/>
</dbReference>
<proteinExistence type="predicted"/>
<comment type="caution">
    <text evidence="2">The sequence shown here is derived from an EMBL/GenBank/DDBJ whole genome shotgun (WGS) entry which is preliminary data.</text>
</comment>
<dbReference type="InterPro" id="IPR049681">
    <property type="entry name" value="HVO_A0556-like"/>
</dbReference>
<gene>
    <name evidence="2" type="ORF">C446_07382</name>
</gene>
<sequence>MAKSESPRVAESTAYEGDHSDDRGTVLAALEGRSCPHCDGDGTLERGEYKGNEAVLCDGCETPRVQVWSAFGDD</sequence>
<dbReference type="NCBIfam" id="NF041921">
    <property type="entry name" value="HVO_A0556"/>
    <property type="match status" value="1"/>
</dbReference>
<evidence type="ECO:0000313" key="2">
    <source>
        <dbReference type="EMBL" id="EMA40228.1"/>
    </source>
</evidence>
<keyword evidence="3" id="KW-1185">Reference proteome</keyword>
<accession>M0M486</accession>
<evidence type="ECO:0000313" key="3">
    <source>
        <dbReference type="Proteomes" id="UP000011607"/>
    </source>
</evidence>